<dbReference type="Pfam" id="PF08544">
    <property type="entry name" value="GHMP_kinases_C"/>
    <property type="match status" value="1"/>
</dbReference>
<evidence type="ECO:0000256" key="1">
    <source>
        <dbReference type="ARBA" id="ARBA00009684"/>
    </source>
</evidence>
<dbReference type="Gene3D" id="3.30.230.10">
    <property type="match status" value="1"/>
</dbReference>
<feature type="domain" description="GHMP kinase C-terminal" evidence="12">
    <location>
        <begin position="208"/>
        <end position="261"/>
    </location>
</feature>
<dbReference type="GO" id="GO:0005524">
    <property type="term" value="F:ATP binding"/>
    <property type="evidence" value="ECO:0007669"/>
    <property type="project" value="UniProtKB-UniRule"/>
</dbReference>
<dbReference type="AlphaFoldDB" id="A0A1W2AYG2"/>
<evidence type="ECO:0000256" key="7">
    <source>
        <dbReference type="ARBA" id="ARBA00022840"/>
    </source>
</evidence>
<dbReference type="InterPro" id="IPR014721">
    <property type="entry name" value="Ribsml_uS5_D2-typ_fold_subgr"/>
</dbReference>
<evidence type="ECO:0000256" key="2">
    <source>
        <dbReference type="ARBA" id="ARBA00012052"/>
    </source>
</evidence>
<comment type="function">
    <text evidence="10">Catalyzes the phosphorylation of the position 2 hydroxy group of 4-diphosphocytidyl-2C-methyl-D-erythritol.</text>
</comment>
<dbReference type="EMBL" id="FWYD01000003">
    <property type="protein sequence ID" value="SMC65580.1"/>
    <property type="molecule type" value="Genomic_DNA"/>
</dbReference>
<evidence type="ECO:0000259" key="11">
    <source>
        <dbReference type="Pfam" id="PF00288"/>
    </source>
</evidence>
<accession>A0A1W2AYG2</accession>
<dbReference type="Proteomes" id="UP000192330">
    <property type="component" value="Unassembled WGS sequence"/>
</dbReference>
<dbReference type="Gene3D" id="3.30.70.890">
    <property type="entry name" value="GHMP kinase, C-terminal domain"/>
    <property type="match status" value="1"/>
</dbReference>
<name>A0A1W2AYG2_9RHOB</name>
<evidence type="ECO:0000256" key="9">
    <source>
        <dbReference type="ARBA" id="ARBA00032554"/>
    </source>
</evidence>
<evidence type="ECO:0000256" key="8">
    <source>
        <dbReference type="ARBA" id="ARBA00023229"/>
    </source>
</evidence>
<dbReference type="GO" id="GO:0019288">
    <property type="term" value="P:isopentenyl diphosphate biosynthetic process, methylerythritol 4-phosphate pathway"/>
    <property type="evidence" value="ECO:0007669"/>
    <property type="project" value="UniProtKB-UniRule"/>
</dbReference>
<feature type="domain" description="GHMP kinase N-terminal" evidence="11">
    <location>
        <begin position="68"/>
        <end position="110"/>
    </location>
</feature>
<feature type="active site" evidence="10">
    <location>
        <position position="11"/>
    </location>
</feature>
<dbReference type="GO" id="GO:0050515">
    <property type="term" value="F:4-(cytidine 5'-diphospho)-2-C-methyl-D-erythritol kinase activity"/>
    <property type="evidence" value="ECO:0007669"/>
    <property type="project" value="UniProtKB-UniRule"/>
</dbReference>
<evidence type="ECO:0000256" key="5">
    <source>
        <dbReference type="ARBA" id="ARBA00022741"/>
    </source>
</evidence>
<dbReference type="GO" id="GO:0016114">
    <property type="term" value="P:terpenoid biosynthetic process"/>
    <property type="evidence" value="ECO:0007669"/>
    <property type="project" value="InterPro"/>
</dbReference>
<dbReference type="EC" id="2.7.1.148" evidence="2 10"/>
<evidence type="ECO:0000313" key="13">
    <source>
        <dbReference type="EMBL" id="SMC65580.1"/>
    </source>
</evidence>
<comment type="catalytic activity">
    <reaction evidence="10">
        <text>4-CDP-2-C-methyl-D-erythritol + ATP = 4-CDP-2-C-methyl-D-erythritol 2-phosphate + ADP + H(+)</text>
        <dbReference type="Rhea" id="RHEA:18437"/>
        <dbReference type="ChEBI" id="CHEBI:15378"/>
        <dbReference type="ChEBI" id="CHEBI:30616"/>
        <dbReference type="ChEBI" id="CHEBI:57823"/>
        <dbReference type="ChEBI" id="CHEBI:57919"/>
        <dbReference type="ChEBI" id="CHEBI:456216"/>
        <dbReference type="EC" id="2.7.1.148"/>
    </reaction>
</comment>
<dbReference type="SUPFAM" id="SSF54211">
    <property type="entry name" value="Ribosomal protein S5 domain 2-like"/>
    <property type="match status" value="1"/>
</dbReference>
<proteinExistence type="inferred from homology"/>
<keyword evidence="7 10" id="KW-0067">ATP-binding</keyword>
<evidence type="ECO:0000256" key="4">
    <source>
        <dbReference type="ARBA" id="ARBA00022679"/>
    </source>
</evidence>
<dbReference type="PIRSF" id="PIRSF010376">
    <property type="entry name" value="IspE"/>
    <property type="match status" value="1"/>
</dbReference>
<dbReference type="NCBIfam" id="NF011202">
    <property type="entry name" value="PRK14608.1"/>
    <property type="match status" value="1"/>
</dbReference>
<evidence type="ECO:0000256" key="3">
    <source>
        <dbReference type="ARBA" id="ARBA00017473"/>
    </source>
</evidence>
<keyword evidence="4 10" id="KW-0808">Transferase</keyword>
<dbReference type="HAMAP" id="MF_00061">
    <property type="entry name" value="IspE"/>
    <property type="match status" value="1"/>
</dbReference>
<dbReference type="UniPathway" id="UPA00056">
    <property type="reaction ID" value="UER00094"/>
</dbReference>
<dbReference type="InterPro" id="IPR013750">
    <property type="entry name" value="GHMP_kinase_C_dom"/>
</dbReference>
<keyword evidence="14" id="KW-1185">Reference proteome</keyword>
<dbReference type="InterPro" id="IPR020568">
    <property type="entry name" value="Ribosomal_Su5_D2-typ_SF"/>
</dbReference>
<organism evidence="13 14">
    <name type="scientific">Primorskyibacter flagellatus</name>
    <dbReference type="NCBI Taxonomy" id="1387277"/>
    <lineage>
        <taxon>Bacteria</taxon>
        <taxon>Pseudomonadati</taxon>
        <taxon>Pseudomonadota</taxon>
        <taxon>Alphaproteobacteria</taxon>
        <taxon>Rhodobacterales</taxon>
        <taxon>Roseobacteraceae</taxon>
        <taxon>Primorskyibacter</taxon>
    </lineage>
</organism>
<dbReference type="InterPro" id="IPR036554">
    <property type="entry name" value="GHMP_kinase_C_sf"/>
</dbReference>
<feature type="active site" evidence="10">
    <location>
        <position position="129"/>
    </location>
</feature>
<dbReference type="InterPro" id="IPR006204">
    <property type="entry name" value="GHMP_kinase_N_dom"/>
</dbReference>
<feature type="binding site" evidence="10">
    <location>
        <begin position="90"/>
        <end position="100"/>
    </location>
    <ligand>
        <name>ATP</name>
        <dbReference type="ChEBI" id="CHEBI:30616"/>
    </ligand>
</feature>
<comment type="pathway">
    <text evidence="10">Isoprenoid biosynthesis; isopentenyl diphosphate biosynthesis via DXP pathway; isopentenyl diphosphate from 1-deoxy-D-xylulose 5-phosphate: step 3/6.</text>
</comment>
<protein>
    <recommendedName>
        <fullName evidence="3 10">4-diphosphocytidyl-2-C-methyl-D-erythritol kinase</fullName>
        <shortName evidence="10">CMK</shortName>
        <ecNumber evidence="2 10">2.7.1.148</ecNumber>
    </recommendedName>
    <alternativeName>
        <fullName evidence="9 10">4-(cytidine-5'-diphospho)-2-C-methyl-D-erythritol kinase</fullName>
    </alternativeName>
</protein>
<gene>
    <name evidence="10" type="primary">ispE</name>
    <name evidence="13" type="ORF">SAMN06295998_103375</name>
</gene>
<comment type="similarity">
    <text evidence="1 10">Belongs to the GHMP kinase family. IspE subfamily.</text>
</comment>
<evidence type="ECO:0000256" key="10">
    <source>
        <dbReference type="HAMAP-Rule" id="MF_00061"/>
    </source>
</evidence>
<evidence type="ECO:0000259" key="12">
    <source>
        <dbReference type="Pfam" id="PF08544"/>
    </source>
</evidence>
<reference evidence="13 14" key="1">
    <citation type="submission" date="2017-04" db="EMBL/GenBank/DDBJ databases">
        <authorList>
            <person name="Afonso C.L."/>
            <person name="Miller P.J."/>
            <person name="Scott M.A."/>
            <person name="Spackman E."/>
            <person name="Goraichik I."/>
            <person name="Dimitrov K.M."/>
            <person name="Suarez D.L."/>
            <person name="Swayne D.E."/>
        </authorList>
    </citation>
    <scope>NUCLEOTIDE SEQUENCE [LARGE SCALE GENOMIC DNA]</scope>
    <source>
        <strain evidence="13 14">CGMCC 1.12644</strain>
    </source>
</reference>
<sequence length="283" mass="30203">MMAVEAFAPAKINLTLHVTGRRPDGYHLLDSLVVFGDVGDRLRLTPEPEMVLDVTGPFAAGVPVDRRNLIWHAAEAVGWTGRIELEKRLPHGAGLGGGSADAAAVLRSLCGADAAKVIGLDTALALGADVPVCLTPIPQRMQGIGERLRLVSPVPVLNLVLVNPGVQVATPEVFRALAQRENPEMPHCDGWTCEAQFINWLTRQRNDLEQPACDLAPAIRVALDALSGSLLARMSGSGATCFGIYETPAQAHETASEIAARHPDWWVVHTQTEGAGQARRATT</sequence>
<dbReference type="Pfam" id="PF00288">
    <property type="entry name" value="GHMP_kinases_N"/>
    <property type="match status" value="1"/>
</dbReference>
<dbReference type="SUPFAM" id="SSF55060">
    <property type="entry name" value="GHMP Kinase, C-terminal domain"/>
    <property type="match status" value="1"/>
</dbReference>
<dbReference type="InterPro" id="IPR004424">
    <property type="entry name" value="IspE"/>
</dbReference>
<evidence type="ECO:0000313" key="14">
    <source>
        <dbReference type="Proteomes" id="UP000192330"/>
    </source>
</evidence>
<keyword evidence="6 10" id="KW-0418">Kinase</keyword>
<keyword evidence="8 10" id="KW-0414">Isoprene biosynthesis</keyword>
<dbReference type="PANTHER" id="PTHR43527">
    <property type="entry name" value="4-DIPHOSPHOCYTIDYL-2-C-METHYL-D-ERYTHRITOL KINASE, CHLOROPLASTIC"/>
    <property type="match status" value="1"/>
</dbReference>
<evidence type="ECO:0000256" key="6">
    <source>
        <dbReference type="ARBA" id="ARBA00022777"/>
    </source>
</evidence>
<dbReference type="STRING" id="1387277.SAMN06295998_103375"/>
<keyword evidence="5 10" id="KW-0547">Nucleotide-binding</keyword>
<dbReference type="PANTHER" id="PTHR43527:SF2">
    <property type="entry name" value="4-DIPHOSPHOCYTIDYL-2-C-METHYL-D-ERYTHRITOL KINASE, CHLOROPLASTIC"/>
    <property type="match status" value="1"/>
</dbReference>